<evidence type="ECO:0000259" key="3">
    <source>
        <dbReference type="Pfam" id="PF18206"/>
    </source>
</evidence>
<feature type="signal peptide" evidence="1">
    <location>
        <begin position="1"/>
        <end position="21"/>
    </location>
</feature>
<dbReference type="Gene3D" id="2.60.120.1200">
    <property type="match status" value="1"/>
</dbReference>
<keyword evidence="5" id="KW-1185">Reference proteome</keyword>
<reference evidence="4 5" key="1">
    <citation type="submission" date="2022-01" db="EMBL/GenBank/DDBJ databases">
        <title>Paraglaciecola sp. G1-23.</title>
        <authorList>
            <person name="Jin M.S."/>
            <person name="Han D.M."/>
            <person name="Kim H.M."/>
            <person name="Jeon C.O."/>
        </authorList>
    </citation>
    <scope>NUCLEOTIDE SEQUENCE [LARGE SCALE GENOMIC DNA]</scope>
    <source>
        <strain evidence="4 5">G1-23</strain>
    </source>
</reference>
<feature type="chain" id="PRO_5046427203" description="Beta-agarase" evidence="1">
    <location>
        <begin position="22"/>
        <end position="619"/>
    </location>
</feature>
<evidence type="ECO:0000313" key="4">
    <source>
        <dbReference type="EMBL" id="MCF2949112.1"/>
    </source>
</evidence>
<sequence>MKLVRIIIVFWLVALSAASVASEIVNIHLEPNTSRNIGGVTKFDRTQFITLHESFGSSDLTNEDLQYIEYELEAEFGRDGGLVSWLARDIPADSNNPDMPDVGKIKELFAPKFNGKSDQLRYKPNHMRNVILCTHPEIMHGHIHNKSLAWGPRTAEATAEYTAQMLKWAFTDENRPLAIEVYNEPFVKAKKIPTTIEEMSEQHNVVAKRVKELNPNVMVGGYSAAWVEFESGDWNNWNNWQKKFMDIAGENMDFWSYHIYDGVNVMGTPRSRTGSNSEAIMDIIDTYSHIKFGVAKPLMITEYGKIPAGNMSTMPYSEERSAGMLYSALGQLMTFMDHPDRLMRTVPFILGKASWTYNMTKDYVPGEANPYLLWRRLADGKTYVKTDLMKFYSFWKGVKGDWRYTSSSNPDVRVHMLADTNRLSVIMMNLDGSSKQLSLKGLQEVKTDSVVLRSLTTNVATPVLAEKTLQTIPDVFDLEAGEIVLFQVNLKKTAQVERTLKEHRVYATDYLKDIKGGEPITFKFKQVPTGKGNAILRLSPARKLGKQPLPTEIKINGTPLTLPTNWAGDDQKGRNMFYGMVELQVPMQALKDESMVSLTYPDDGGKIASAVLQVNRMEN</sequence>
<dbReference type="SUPFAM" id="SSF51445">
    <property type="entry name" value="(Trans)glycosidases"/>
    <property type="match status" value="1"/>
</dbReference>
<dbReference type="InterPro" id="IPR041224">
    <property type="entry name" value="BPA_C"/>
</dbReference>
<dbReference type="RefSeq" id="WP_235313196.1">
    <property type="nucleotide sequence ID" value="NZ_JAKGAS010000007.1"/>
</dbReference>
<dbReference type="Proteomes" id="UP001521137">
    <property type="component" value="Unassembled WGS sequence"/>
</dbReference>
<evidence type="ECO:0000256" key="1">
    <source>
        <dbReference type="SAM" id="SignalP"/>
    </source>
</evidence>
<dbReference type="CDD" id="cd21510">
    <property type="entry name" value="agarase_cat"/>
    <property type="match status" value="1"/>
</dbReference>
<organism evidence="4 5">
    <name type="scientific">Paraglaciecola algarum</name>
    <dbReference type="NCBI Taxonomy" id="3050085"/>
    <lineage>
        <taxon>Bacteria</taxon>
        <taxon>Pseudomonadati</taxon>
        <taxon>Pseudomonadota</taxon>
        <taxon>Gammaproteobacteria</taxon>
        <taxon>Alteromonadales</taxon>
        <taxon>Alteromonadaceae</taxon>
        <taxon>Paraglaciecola</taxon>
    </lineage>
</organism>
<name>A0ABS9D9Q0_9ALTE</name>
<dbReference type="InterPro" id="IPR040527">
    <property type="entry name" value="Beta-sand_Porphyrn"/>
</dbReference>
<dbReference type="Gene3D" id="3.20.20.80">
    <property type="entry name" value="Glycosidases"/>
    <property type="match status" value="1"/>
</dbReference>
<dbReference type="Gene3D" id="2.60.40.1180">
    <property type="entry name" value="Golgi alpha-mannosidase II"/>
    <property type="match status" value="1"/>
</dbReference>
<dbReference type="EMBL" id="JAKGAS010000007">
    <property type="protein sequence ID" value="MCF2949112.1"/>
    <property type="molecule type" value="Genomic_DNA"/>
</dbReference>
<feature type="domain" description="Porphyranase beta-sandwich" evidence="3">
    <location>
        <begin position="411"/>
        <end position="512"/>
    </location>
</feature>
<comment type="caution">
    <text evidence="4">The sequence shown here is derived from an EMBL/GenBank/DDBJ whole genome shotgun (WGS) entry which is preliminary data.</text>
</comment>
<protein>
    <recommendedName>
        <fullName evidence="6">Beta-agarase</fullName>
    </recommendedName>
</protein>
<evidence type="ECO:0000313" key="5">
    <source>
        <dbReference type="Proteomes" id="UP001521137"/>
    </source>
</evidence>
<evidence type="ECO:0000259" key="2">
    <source>
        <dbReference type="Pfam" id="PF18040"/>
    </source>
</evidence>
<accession>A0ABS9D9Q0</accession>
<keyword evidence="1" id="KW-0732">Signal</keyword>
<gene>
    <name evidence="4" type="ORF">L0668_13400</name>
</gene>
<evidence type="ECO:0008006" key="6">
    <source>
        <dbReference type="Google" id="ProtNLM"/>
    </source>
</evidence>
<proteinExistence type="predicted"/>
<feature type="domain" description="Beta-porphyranase A C-terminal" evidence="2">
    <location>
        <begin position="521"/>
        <end position="615"/>
    </location>
</feature>
<dbReference type="Pfam" id="PF18206">
    <property type="entry name" value="Porphyrn_cat_1"/>
    <property type="match status" value="1"/>
</dbReference>
<dbReference type="InterPro" id="IPR013780">
    <property type="entry name" value="Glyco_hydro_b"/>
</dbReference>
<dbReference type="Pfam" id="PF18040">
    <property type="entry name" value="BPA_C"/>
    <property type="match status" value="1"/>
</dbReference>
<dbReference type="InterPro" id="IPR017853">
    <property type="entry name" value="GH"/>
</dbReference>